<dbReference type="SMART" id="SM00873">
    <property type="entry name" value="B3_4"/>
    <property type="match status" value="1"/>
</dbReference>
<dbReference type="OMA" id="FPGRCAN"/>
<dbReference type="InterPro" id="IPR045864">
    <property type="entry name" value="aa-tRNA-synth_II/BPL/LPL"/>
</dbReference>
<dbReference type="FunFam" id="3.30.56.10:FF:000005">
    <property type="entry name" value="Phenylalanine--tRNA ligase beta subunit"/>
    <property type="match status" value="1"/>
</dbReference>
<name>A0A8I6S5H2_CIMLE</name>
<comment type="similarity">
    <text evidence="3">Belongs to the phenylalanyl-tRNA synthetase beta subunit family. Type 2 subfamily.</text>
</comment>
<dbReference type="EC" id="6.1.1.20" evidence="5"/>
<dbReference type="GO" id="GO:0006432">
    <property type="term" value="P:phenylalanyl-tRNA aminoacylation"/>
    <property type="evidence" value="ECO:0007669"/>
    <property type="project" value="InterPro"/>
</dbReference>
<evidence type="ECO:0000256" key="14">
    <source>
        <dbReference type="ARBA" id="ARBA00023146"/>
    </source>
</evidence>
<keyword evidence="13" id="KW-0648">Protein biosynthesis</keyword>
<evidence type="ECO:0000256" key="7">
    <source>
        <dbReference type="ARBA" id="ARBA00022490"/>
    </source>
</evidence>
<keyword evidence="12" id="KW-0460">Magnesium</keyword>
<dbReference type="GO" id="GO:0003723">
    <property type="term" value="F:RNA binding"/>
    <property type="evidence" value="ECO:0007669"/>
    <property type="project" value="InterPro"/>
</dbReference>
<evidence type="ECO:0000256" key="5">
    <source>
        <dbReference type="ARBA" id="ARBA00012814"/>
    </source>
</evidence>
<reference evidence="18" key="1">
    <citation type="submission" date="2022-01" db="UniProtKB">
        <authorList>
            <consortium name="EnsemblMetazoa"/>
        </authorList>
    </citation>
    <scope>IDENTIFICATION</scope>
</reference>
<dbReference type="OrthoDB" id="1698572at2759"/>
<evidence type="ECO:0000256" key="9">
    <source>
        <dbReference type="ARBA" id="ARBA00022723"/>
    </source>
</evidence>
<dbReference type="InterPro" id="IPR009061">
    <property type="entry name" value="DNA-bd_dom_put_sf"/>
</dbReference>
<comment type="subunit">
    <text evidence="4">Tetramer of two alpha and two beta subunits.</text>
</comment>
<dbReference type="Gene3D" id="3.50.40.10">
    <property type="entry name" value="Phenylalanyl-trna Synthetase, Chain B, domain 3"/>
    <property type="match status" value="1"/>
</dbReference>
<dbReference type="InterPro" id="IPR005147">
    <property type="entry name" value="tRNA_synthase_B5-dom"/>
</dbReference>
<dbReference type="InterPro" id="IPR005146">
    <property type="entry name" value="B3/B4_tRNA-bd"/>
</dbReference>
<dbReference type="SUPFAM" id="SSF55681">
    <property type="entry name" value="Class II aaRS and biotin synthetases"/>
    <property type="match status" value="1"/>
</dbReference>
<organism evidence="18 19">
    <name type="scientific">Cimex lectularius</name>
    <name type="common">Bed bug</name>
    <name type="synonym">Acanthia lectularia</name>
    <dbReference type="NCBI Taxonomy" id="79782"/>
    <lineage>
        <taxon>Eukaryota</taxon>
        <taxon>Metazoa</taxon>
        <taxon>Ecdysozoa</taxon>
        <taxon>Arthropoda</taxon>
        <taxon>Hexapoda</taxon>
        <taxon>Insecta</taxon>
        <taxon>Pterygota</taxon>
        <taxon>Neoptera</taxon>
        <taxon>Paraneoptera</taxon>
        <taxon>Hemiptera</taxon>
        <taxon>Heteroptera</taxon>
        <taxon>Panheteroptera</taxon>
        <taxon>Cimicomorpha</taxon>
        <taxon>Cimicidae</taxon>
        <taxon>Cimex</taxon>
    </lineage>
</organism>
<dbReference type="SUPFAM" id="SSF56037">
    <property type="entry name" value="PheT/TilS domain"/>
    <property type="match status" value="1"/>
</dbReference>
<keyword evidence="10" id="KW-0547">Nucleotide-binding</keyword>
<dbReference type="GO" id="GO:0005524">
    <property type="term" value="F:ATP binding"/>
    <property type="evidence" value="ECO:0007669"/>
    <property type="project" value="UniProtKB-KW"/>
</dbReference>
<dbReference type="RefSeq" id="XP_014256181.1">
    <property type="nucleotide sequence ID" value="XM_014400695.2"/>
</dbReference>
<comment type="subcellular location">
    <subcellularLocation>
        <location evidence="2">Cytoplasm</location>
    </subcellularLocation>
</comment>
<dbReference type="InterPro" id="IPR020825">
    <property type="entry name" value="Phe-tRNA_synthase-like_B3/B4"/>
</dbReference>
<dbReference type="CTD" id="42888"/>
<dbReference type="FunFam" id="3.50.40.10:FF:000002">
    <property type="entry name" value="phenylalanine--tRNA ligase beta subunit"/>
    <property type="match status" value="1"/>
</dbReference>
<comment type="cofactor">
    <cofactor evidence="1">
        <name>Mg(2+)</name>
        <dbReference type="ChEBI" id="CHEBI:18420"/>
    </cofactor>
</comment>
<dbReference type="Pfam" id="PF17759">
    <property type="entry name" value="tRNA_synthFbeta"/>
    <property type="match status" value="1"/>
</dbReference>
<dbReference type="InterPro" id="IPR041616">
    <property type="entry name" value="PheRS_beta_core"/>
</dbReference>
<dbReference type="PROSITE" id="PS51483">
    <property type="entry name" value="B5"/>
    <property type="match status" value="1"/>
</dbReference>
<evidence type="ECO:0000313" key="18">
    <source>
        <dbReference type="EnsemblMetazoa" id="XP_014256181.1"/>
    </source>
</evidence>
<keyword evidence="8" id="KW-0436">Ligase</keyword>
<dbReference type="EnsemblMetazoa" id="XM_014400695.2">
    <property type="protein sequence ID" value="XP_014256181.1"/>
    <property type="gene ID" value="LOC106670397"/>
</dbReference>
<dbReference type="Proteomes" id="UP000494040">
    <property type="component" value="Unassembled WGS sequence"/>
</dbReference>
<dbReference type="GeneID" id="106670397"/>
<evidence type="ECO:0000256" key="15">
    <source>
        <dbReference type="ARBA" id="ARBA00033189"/>
    </source>
</evidence>
<evidence type="ECO:0000313" key="19">
    <source>
        <dbReference type="Proteomes" id="UP000494040"/>
    </source>
</evidence>
<dbReference type="Pfam" id="PF18262">
    <property type="entry name" value="PhetRS_B1"/>
    <property type="match status" value="1"/>
</dbReference>
<feature type="domain" description="B5" evidence="17">
    <location>
        <begin position="304"/>
        <end position="380"/>
    </location>
</feature>
<dbReference type="FunFam" id="3.30.930.10:FF:000032">
    <property type="entry name" value="Phenylalanine--tRNA ligase beta subunit"/>
    <property type="match status" value="1"/>
</dbReference>
<keyword evidence="11" id="KW-0067">ATP-binding</keyword>
<evidence type="ECO:0000256" key="13">
    <source>
        <dbReference type="ARBA" id="ARBA00022917"/>
    </source>
</evidence>
<dbReference type="Pfam" id="PF03483">
    <property type="entry name" value="B3_4"/>
    <property type="match status" value="1"/>
</dbReference>
<evidence type="ECO:0000259" key="17">
    <source>
        <dbReference type="PROSITE" id="PS51483"/>
    </source>
</evidence>
<dbReference type="GO" id="GO:0004826">
    <property type="term" value="F:phenylalanine-tRNA ligase activity"/>
    <property type="evidence" value="ECO:0007669"/>
    <property type="project" value="UniProtKB-EC"/>
</dbReference>
<dbReference type="InterPro" id="IPR040659">
    <property type="entry name" value="PhetRS_B1"/>
</dbReference>
<dbReference type="GO" id="GO:0000287">
    <property type="term" value="F:magnesium ion binding"/>
    <property type="evidence" value="ECO:0007669"/>
    <property type="project" value="InterPro"/>
</dbReference>
<dbReference type="GO" id="GO:0009328">
    <property type="term" value="C:phenylalanine-tRNA ligase complex"/>
    <property type="evidence" value="ECO:0007669"/>
    <property type="project" value="TreeGrafter"/>
</dbReference>
<accession>A0A8I6S5H2</accession>
<dbReference type="Pfam" id="PF03484">
    <property type="entry name" value="B5"/>
    <property type="match status" value="1"/>
</dbReference>
<dbReference type="CDD" id="cd00769">
    <property type="entry name" value="PheRS_beta_core"/>
    <property type="match status" value="1"/>
</dbReference>
<evidence type="ECO:0000256" key="11">
    <source>
        <dbReference type="ARBA" id="ARBA00022840"/>
    </source>
</evidence>
<dbReference type="SMART" id="SM00874">
    <property type="entry name" value="B5"/>
    <property type="match status" value="1"/>
</dbReference>
<keyword evidence="19" id="KW-1185">Reference proteome</keyword>
<dbReference type="InterPro" id="IPR045060">
    <property type="entry name" value="Phe-tRNA-ligase_IIc_bsu"/>
</dbReference>
<dbReference type="PANTHER" id="PTHR10947">
    <property type="entry name" value="PHENYLALANYL-TRNA SYNTHETASE BETA CHAIN AND LEUCINE-RICH REPEAT-CONTAINING PROTEIN 47"/>
    <property type="match status" value="1"/>
</dbReference>
<proteinExistence type="inferred from homology"/>
<dbReference type="PANTHER" id="PTHR10947:SF0">
    <property type="entry name" value="PHENYLALANINE--TRNA LIGASE BETA SUBUNIT"/>
    <property type="match status" value="1"/>
</dbReference>
<dbReference type="Gene3D" id="3.30.56.10">
    <property type="match status" value="2"/>
</dbReference>
<dbReference type="SUPFAM" id="SSF46955">
    <property type="entry name" value="Putative DNA-binding domain"/>
    <property type="match status" value="2"/>
</dbReference>
<comment type="catalytic activity">
    <reaction evidence="16">
        <text>tRNA(Phe) + L-phenylalanine + ATP = L-phenylalanyl-tRNA(Phe) + AMP + diphosphate + H(+)</text>
        <dbReference type="Rhea" id="RHEA:19413"/>
        <dbReference type="Rhea" id="RHEA-COMP:9668"/>
        <dbReference type="Rhea" id="RHEA-COMP:9699"/>
        <dbReference type="ChEBI" id="CHEBI:15378"/>
        <dbReference type="ChEBI" id="CHEBI:30616"/>
        <dbReference type="ChEBI" id="CHEBI:33019"/>
        <dbReference type="ChEBI" id="CHEBI:58095"/>
        <dbReference type="ChEBI" id="CHEBI:78442"/>
        <dbReference type="ChEBI" id="CHEBI:78531"/>
        <dbReference type="ChEBI" id="CHEBI:456215"/>
        <dbReference type="EC" id="6.1.1.20"/>
    </reaction>
</comment>
<evidence type="ECO:0000256" key="1">
    <source>
        <dbReference type="ARBA" id="ARBA00001946"/>
    </source>
</evidence>
<evidence type="ECO:0000256" key="10">
    <source>
        <dbReference type="ARBA" id="ARBA00022741"/>
    </source>
</evidence>
<evidence type="ECO:0000256" key="6">
    <source>
        <dbReference type="ARBA" id="ARBA00017032"/>
    </source>
</evidence>
<dbReference type="InterPro" id="IPR004531">
    <property type="entry name" value="Phe-tRNA-synth_IIc_bsu_arc_euk"/>
</dbReference>
<keyword evidence="14" id="KW-0030">Aminoacyl-tRNA synthetase</keyword>
<protein>
    <recommendedName>
        <fullName evidence="6">Phenylalanine--tRNA ligase beta subunit</fullName>
        <ecNumber evidence="5">6.1.1.20</ecNumber>
    </recommendedName>
    <alternativeName>
        <fullName evidence="15">Phenylalanyl-tRNA synthetase beta subunit</fullName>
    </alternativeName>
</protein>
<evidence type="ECO:0000256" key="12">
    <source>
        <dbReference type="ARBA" id="ARBA00022842"/>
    </source>
</evidence>
<sequence length="589" mass="66677">MPTISLKKDLLLKALSSEYTDENFAYLCFEYGLELDDITSEKKMLLKEQGENAAKEASDDVIYRIDIPANRYDLLCLEGLSIALLVFQNRMDYPHYKSILPSDPKKVQRLHVKPETKQIRPFVVAAVLRDITFTPESYASFIDLQDKLHQNVGRKRTLVSIGTHDLDTVTGPFTYEALPPEEIKFVPLNQKREYTAKELMEFYSTHQQLKQYVGIIKHSPVYPVIKDKNGVILSLPPIINSEHSKITLNTKNVFIEITATDLNKAHVALDTLVTSFSYYCKNTFTSETCEVVWADGSKHRTPELAYRKEVVNSKKLNKYIGTKIEAGELASLLTRMCLQAKTTGGSDIIVKIPPTRHDILHVVDIYEDAAIAFGYNNILKTFPNTNSVAQQQPLNKLTDHLRQQIAQVGFSEILSFTLCSRDDISTKLRKVFDKDSVVQISNPKTLEFQVVRTTLIPGLLKSIASNKNAPVPLKIFEISDVVVFHKDAEQCSKNTRHLCAVYYDKKAGFEILHGLLDRIMQLLEIPWSKEGGYYLNGIDDETFFPKRCAQVLLNGKPIGILGVLHPEVIKGFELKFPCSALELNVELFV</sequence>
<keyword evidence="7" id="KW-0963">Cytoplasm</keyword>
<dbReference type="KEGG" id="clec:106670397"/>
<dbReference type="AlphaFoldDB" id="A0A8I6S5H2"/>
<dbReference type="NCBIfam" id="TIGR00471">
    <property type="entry name" value="pheT_arch"/>
    <property type="match status" value="1"/>
</dbReference>
<keyword evidence="9" id="KW-0479">Metal-binding</keyword>
<evidence type="ECO:0000256" key="8">
    <source>
        <dbReference type="ARBA" id="ARBA00022598"/>
    </source>
</evidence>
<dbReference type="Gene3D" id="3.30.930.10">
    <property type="entry name" value="Bira Bifunctional Protein, Domain 2"/>
    <property type="match status" value="1"/>
</dbReference>
<evidence type="ECO:0000256" key="16">
    <source>
        <dbReference type="ARBA" id="ARBA00049255"/>
    </source>
</evidence>
<evidence type="ECO:0000256" key="3">
    <source>
        <dbReference type="ARBA" id="ARBA00007438"/>
    </source>
</evidence>
<evidence type="ECO:0000256" key="2">
    <source>
        <dbReference type="ARBA" id="ARBA00004496"/>
    </source>
</evidence>
<evidence type="ECO:0000256" key="4">
    <source>
        <dbReference type="ARBA" id="ARBA00011209"/>
    </source>
</evidence>